<comment type="similarity">
    <text evidence="2 10">Belongs to the CobT family.</text>
</comment>
<evidence type="ECO:0000313" key="11">
    <source>
        <dbReference type="EMBL" id="PYD58688.1"/>
    </source>
</evidence>
<dbReference type="InterPro" id="IPR023195">
    <property type="entry name" value="Nict_dMeBzImd_PRibTrfase_N"/>
</dbReference>
<dbReference type="InterPro" id="IPR017846">
    <property type="entry name" value="Nict_dMeBzImd_PRibTrfase_bact"/>
</dbReference>
<dbReference type="Pfam" id="PF02277">
    <property type="entry name" value="DBI_PRT"/>
    <property type="match status" value="1"/>
</dbReference>
<evidence type="ECO:0000256" key="1">
    <source>
        <dbReference type="ARBA" id="ARBA00005049"/>
    </source>
</evidence>
<dbReference type="GO" id="GO:0008939">
    <property type="term" value="F:nicotinate-nucleotide-dimethylbenzimidazole phosphoribosyltransferase activity"/>
    <property type="evidence" value="ECO:0007669"/>
    <property type="project" value="UniProtKB-UniRule"/>
</dbReference>
<name>A0A318PT17_KOMXY</name>
<gene>
    <name evidence="10 11" type="primary">cobT</name>
    <name evidence="11" type="ORF">CFR75_00080</name>
</gene>
<dbReference type="STRING" id="1220579.GCA_001571345_00161"/>
<dbReference type="Gene3D" id="1.10.1610.10">
    <property type="match status" value="1"/>
</dbReference>
<evidence type="ECO:0000256" key="7">
    <source>
        <dbReference type="ARBA" id="ARBA00022679"/>
    </source>
</evidence>
<dbReference type="NCBIfam" id="NF000996">
    <property type="entry name" value="PRK00105.1"/>
    <property type="match status" value="1"/>
</dbReference>
<feature type="active site" description="Proton acceptor" evidence="10">
    <location>
        <position position="308"/>
    </location>
</feature>
<dbReference type="EC" id="2.4.2.21" evidence="3 10"/>
<dbReference type="OrthoDB" id="9781491at2"/>
<dbReference type="GO" id="GO:0009236">
    <property type="term" value="P:cobalamin biosynthetic process"/>
    <property type="evidence" value="ECO:0007669"/>
    <property type="project" value="UniProtKB-UniRule"/>
</dbReference>
<dbReference type="Proteomes" id="UP000248257">
    <property type="component" value="Unassembled WGS sequence"/>
</dbReference>
<dbReference type="EMBL" id="NKUC01000001">
    <property type="protein sequence ID" value="PYD58688.1"/>
    <property type="molecule type" value="Genomic_DNA"/>
</dbReference>
<organism evidence="11 12">
    <name type="scientific">Komagataeibacter xylinus</name>
    <name type="common">Gluconacetobacter xylinus</name>
    <dbReference type="NCBI Taxonomy" id="28448"/>
    <lineage>
        <taxon>Bacteria</taxon>
        <taxon>Pseudomonadati</taxon>
        <taxon>Pseudomonadota</taxon>
        <taxon>Alphaproteobacteria</taxon>
        <taxon>Acetobacterales</taxon>
        <taxon>Acetobacteraceae</taxon>
        <taxon>Komagataeibacter</taxon>
    </lineage>
</organism>
<dbReference type="RefSeq" id="WP_061271478.1">
    <property type="nucleotide sequence ID" value="NZ_CBCRXN010000097.1"/>
</dbReference>
<dbReference type="Gene3D" id="3.40.50.10210">
    <property type="match status" value="1"/>
</dbReference>
<proteinExistence type="inferred from homology"/>
<keyword evidence="6 10" id="KW-0328">Glycosyltransferase</keyword>
<evidence type="ECO:0000256" key="5">
    <source>
        <dbReference type="ARBA" id="ARBA00022573"/>
    </source>
</evidence>
<evidence type="ECO:0000256" key="8">
    <source>
        <dbReference type="ARBA" id="ARBA00030686"/>
    </source>
</evidence>
<protein>
    <recommendedName>
        <fullName evidence="4 10">Nicotinate-nucleotide--dimethylbenzimidazole phosphoribosyltransferase</fullName>
        <shortName evidence="10">NN:DBI PRT</shortName>
        <ecNumber evidence="3 10">2.4.2.21</ecNumber>
    </recommendedName>
    <alternativeName>
        <fullName evidence="8 10">N(1)-alpha-phosphoribosyltransferase</fullName>
    </alternativeName>
</protein>
<evidence type="ECO:0000256" key="6">
    <source>
        <dbReference type="ARBA" id="ARBA00022676"/>
    </source>
</evidence>
<evidence type="ECO:0000313" key="12">
    <source>
        <dbReference type="Proteomes" id="UP000248257"/>
    </source>
</evidence>
<dbReference type="PANTHER" id="PTHR43463:SF1">
    <property type="entry name" value="NICOTINATE-NUCLEOTIDE--DIMETHYLBENZIMIDAZOLE PHOSPHORIBOSYLTRANSFERASE"/>
    <property type="match status" value="1"/>
</dbReference>
<dbReference type="CDD" id="cd02439">
    <property type="entry name" value="DMB-PRT_CobT"/>
    <property type="match status" value="1"/>
</dbReference>
<dbReference type="NCBIfam" id="TIGR03160">
    <property type="entry name" value="cobT_DBIPRT"/>
    <property type="match status" value="1"/>
</dbReference>
<dbReference type="SUPFAM" id="SSF52733">
    <property type="entry name" value="Nicotinate mononucleotide:5,6-dimethylbenzimidazole phosphoribosyltransferase (CobT)"/>
    <property type="match status" value="1"/>
</dbReference>
<comment type="caution">
    <text evidence="11">The sequence shown here is derived from an EMBL/GenBank/DDBJ whole genome shotgun (WGS) entry which is preliminary data.</text>
</comment>
<keyword evidence="12" id="KW-1185">Reference proteome</keyword>
<dbReference type="InterPro" id="IPR003200">
    <property type="entry name" value="Nict_dMeBzImd_PRibTrfase"/>
</dbReference>
<comment type="function">
    <text evidence="10">Catalyzes the synthesis of alpha-ribazole-5'-phosphate from nicotinate mononucleotide (NAMN) and 5,6-dimethylbenzimidazole (DMB).</text>
</comment>
<dbReference type="InterPro" id="IPR036087">
    <property type="entry name" value="Nict_dMeBzImd_PRibTrfase_sf"/>
</dbReference>
<evidence type="ECO:0000256" key="2">
    <source>
        <dbReference type="ARBA" id="ARBA00007110"/>
    </source>
</evidence>
<sequence length="341" mass="34994">MPSRLPIPQDMAALRALCRDLPTADSAAGSAIAAHDSQLTKPPGSLGRLEELALWAGQWQRTGRPRAERVDIIVFAGNHGVTAQGVTPWPSDVTRQMVENFRTGGAAINQIARVAGARLRVVEVEDLRPTADFTHAPAMDEATFLRAVATGMRALQPGTDLLCVGEMGIGNTTAAAAMCAALFGGGGARWAGRGTGLDDAGVRHKAAVIDRALAHHAGAGDPLEILRHVGGHELAAIFGAVLAARYRDIPVLVDGFICTAAVAPLGVMAPDGLAHARLAHCSAEGGHAHLAAELGLTPLLDLGLRLGEGSGAGLAVGLVRAAVACLCGMATFAQAQVSGRE</sequence>
<comment type="pathway">
    <text evidence="1 10">Nucleoside biosynthesis; alpha-ribazole biosynthesis; alpha-ribazole from 5,6-dimethylbenzimidazole: step 1/2.</text>
</comment>
<dbReference type="AlphaFoldDB" id="A0A318PT17"/>
<evidence type="ECO:0000256" key="10">
    <source>
        <dbReference type="HAMAP-Rule" id="MF_00230"/>
    </source>
</evidence>
<evidence type="ECO:0000256" key="4">
    <source>
        <dbReference type="ARBA" id="ARBA00015486"/>
    </source>
</evidence>
<keyword evidence="7 10" id="KW-0808">Transferase</keyword>
<dbReference type="PANTHER" id="PTHR43463">
    <property type="entry name" value="NICOTINATE-NUCLEOTIDE--DIMETHYLBENZIMIDAZOLE PHOSPHORIBOSYLTRANSFERASE"/>
    <property type="match status" value="1"/>
</dbReference>
<comment type="catalytic activity">
    <reaction evidence="9 10">
        <text>5,6-dimethylbenzimidazole + nicotinate beta-D-ribonucleotide = alpha-ribazole 5'-phosphate + nicotinate + H(+)</text>
        <dbReference type="Rhea" id="RHEA:11196"/>
        <dbReference type="ChEBI" id="CHEBI:15378"/>
        <dbReference type="ChEBI" id="CHEBI:15890"/>
        <dbReference type="ChEBI" id="CHEBI:32544"/>
        <dbReference type="ChEBI" id="CHEBI:57502"/>
        <dbReference type="ChEBI" id="CHEBI:57918"/>
        <dbReference type="EC" id="2.4.2.21"/>
    </reaction>
</comment>
<reference evidence="11 12" key="1">
    <citation type="submission" date="2017-07" db="EMBL/GenBank/DDBJ databases">
        <title>A draft genome sequence of Komagataeibacter xylinus LMG 1515.</title>
        <authorList>
            <person name="Skraban J."/>
            <person name="Cleenwerck I."/>
            <person name="Vandamme P."/>
            <person name="Trcek J."/>
        </authorList>
    </citation>
    <scope>NUCLEOTIDE SEQUENCE [LARGE SCALE GENOMIC DNA]</scope>
    <source>
        <strain evidence="11 12">LMG 1515</strain>
    </source>
</reference>
<keyword evidence="5 10" id="KW-0169">Cobalamin biosynthesis</keyword>
<evidence type="ECO:0000256" key="9">
    <source>
        <dbReference type="ARBA" id="ARBA00047340"/>
    </source>
</evidence>
<evidence type="ECO:0000256" key="3">
    <source>
        <dbReference type="ARBA" id="ARBA00011991"/>
    </source>
</evidence>
<accession>A0A318PT17</accession>
<dbReference type="HAMAP" id="MF_00230">
    <property type="entry name" value="CobT"/>
    <property type="match status" value="1"/>
</dbReference>
<dbReference type="UniPathway" id="UPA00061">
    <property type="reaction ID" value="UER00516"/>
</dbReference>